<dbReference type="PROSITE" id="PS50007">
    <property type="entry name" value="PIPLC_X_DOMAIN"/>
    <property type="match status" value="1"/>
</dbReference>
<comment type="caution">
    <text evidence="3">The sequence shown here is derived from an EMBL/GenBank/DDBJ whole genome shotgun (WGS) entry which is preliminary data.</text>
</comment>
<keyword evidence="4" id="KW-1185">Reference proteome</keyword>
<name>A0ABS9ED18_9FLAO</name>
<dbReference type="PANTHER" id="PTHR46211:SF14">
    <property type="entry name" value="GLYCEROPHOSPHODIESTER PHOSPHODIESTERASE"/>
    <property type="match status" value="1"/>
</dbReference>
<dbReference type="SUPFAM" id="SSF51695">
    <property type="entry name" value="PLC-like phosphodiesterases"/>
    <property type="match status" value="1"/>
</dbReference>
<evidence type="ECO:0000313" key="3">
    <source>
        <dbReference type="EMBL" id="MCF4100790.1"/>
    </source>
</evidence>
<dbReference type="InterPro" id="IPR030395">
    <property type="entry name" value="GP_PDE_dom"/>
</dbReference>
<dbReference type="InterPro" id="IPR017946">
    <property type="entry name" value="PLC-like_Pdiesterase_TIM-brl"/>
</dbReference>
<sequence length="302" mass="34168">MKRIKYHAFLLLLLLASCKNVEQNETQIITEDSKIEVQGHRGQRGHSPENSISGFLAAIEKGVDVVEMDVVMSKDGEIVVSHEPFMSSLYMLTPAGDTIAKSEELNYNLYAMTYDSIRRFDSGSKGNKLFPLQQTKKTYKPLLTEVIDSIESYVHSNRLNEIGYNIEIKSGESEYGKSQPQPKEFVKAIMNILKGSPIISRMNIQSFDINILEEMHKSYPEVKLAYLVGHGNFEENMERISFQPEIYSPHFKLLNKKEVNSIKGVGMKVIPWTVNEQADIDAVKAMGVNGIITDFPERVISQ</sequence>
<evidence type="ECO:0000256" key="1">
    <source>
        <dbReference type="SAM" id="SignalP"/>
    </source>
</evidence>
<evidence type="ECO:0000313" key="4">
    <source>
        <dbReference type="Proteomes" id="UP001179363"/>
    </source>
</evidence>
<accession>A0ABS9ED18</accession>
<reference evidence="3" key="1">
    <citation type="submission" date="2022-01" db="EMBL/GenBank/DDBJ databases">
        <title>Gillisia lutea sp. nov., isolated from marine plastic residues from the Malvarosa beach (Valencia, Spain).</title>
        <authorList>
            <person name="Vidal-Verdu A."/>
            <person name="Molina-Menor E."/>
            <person name="Satari L."/>
            <person name="Pascual J."/>
            <person name="Pereto J."/>
            <person name="Porcar M."/>
        </authorList>
    </citation>
    <scope>NUCLEOTIDE SEQUENCE</scope>
    <source>
        <strain evidence="3">M10.2A</strain>
    </source>
</reference>
<protein>
    <submittedName>
        <fullName evidence="3">Glycerophosphodiester phosphodiesterase</fullName>
    </submittedName>
</protein>
<dbReference type="Gene3D" id="3.20.20.190">
    <property type="entry name" value="Phosphatidylinositol (PI) phosphodiesterase"/>
    <property type="match status" value="1"/>
</dbReference>
<dbReference type="EMBL" id="JAKGTH010000006">
    <property type="protein sequence ID" value="MCF4100790.1"/>
    <property type="molecule type" value="Genomic_DNA"/>
</dbReference>
<dbReference type="Pfam" id="PF03009">
    <property type="entry name" value="GDPD"/>
    <property type="match status" value="1"/>
</dbReference>
<dbReference type="PROSITE" id="PS51257">
    <property type="entry name" value="PROKAR_LIPOPROTEIN"/>
    <property type="match status" value="1"/>
</dbReference>
<feature type="domain" description="GP-PDE" evidence="2">
    <location>
        <begin position="35"/>
        <end position="302"/>
    </location>
</feature>
<evidence type="ECO:0000259" key="2">
    <source>
        <dbReference type="PROSITE" id="PS51704"/>
    </source>
</evidence>
<feature type="chain" id="PRO_5046348594" evidence="1">
    <location>
        <begin position="22"/>
        <end position="302"/>
    </location>
</feature>
<gene>
    <name evidence="3" type="ORF">L1I30_03840</name>
</gene>
<dbReference type="PANTHER" id="PTHR46211">
    <property type="entry name" value="GLYCEROPHOSPHORYL DIESTER PHOSPHODIESTERASE"/>
    <property type="match status" value="1"/>
</dbReference>
<organism evidence="3 4">
    <name type="scientific">Gillisia lutea</name>
    <dbReference type="NCBI Taxonomy" id="2909668"/>
    <lineage>
        <taxon>Bacteria</taxon>
        <taxon>Pseudomonadati</taxon>
        <taxon>Bacteroidota</taxon>
        <taxon>Flavobacteriia</taxon>
        <taxon>Flavobacteriales</taxon>
        <taxon>Flavobacteriaceae</taxon>
        <taxon>Gillisia</taxon>
    </lineage>
</organism>
<dbReference type="RefSeq" id="WP_236132926.1">
    <property type="nucleotide sequence ID" value="NZ_JAKGTH010000006.1"/>
</dbReference>
<keyword evidence="1" id="KW-0732">Signal</keyword>
<proteinExistence type="predicted"/>
<dbReference type="Proteomes" id="UP001179363">
    <property type="component" value="Unassembled WGS sequence"/>
</dbReference>
<dbReference type="PROSITE" id="PS51704">
    <property type="entry name" value="GP_PDE"/>
    <property type="match status" value="1"/>
</dbReference>
<feature type="signal peptide" evidence="1">
    <location>
        <begin position="1"/>
        <end position="21"/>
    </location>
</feature>